<feature type="compositionally biased region" description="Low complexity" evidence="1">
    <location>
        <begin position="454"/>
        <end position="471"/>
    </location>
</feature>
<proteinExistence type="predicted"/>
<dbReference type="InterPro" id="IPR001296">
    <property type="entry name" value="Glyco_trans_1"/>
</dbReference>
<feature type="compositionally biased region" description="Polar residues" evidence="1">
    <location>
        <begin position="473"/>
        <end position="487"/>
    </location>
</feature>
<dbReference type="PANTHER" id="PTHR46401:SF9">
    <property type="entry name" value="MANNOSYLTRANSFERASE A"/>
    <property type="match status" value="1"/>
</dbReference>
<feature type="domain" description="Glycosyl transferase family 1" evidence="2">
    <location>
        <begin position="247"/>
        <end position="370"/>
    </location>
</feature>
<organism evidence="3 4">
    <name type="scientific">Ancylobacter crimeensis</name>
    <dbReference type="NCBI Taxonomy" id="2579147"/>
    <lineage>
        <taxon>Bacteria</taxon>
        <taxon>Pseudomonadati</taxon>
        <taxon>Pseudomonadota</taxon>
        <taxon>Alphaproteobacteria</taxon>
        <taxon>Hyphomicrobiales</taxon>
        <taxon>Xanthobacteraceae</taxon>
        <taxon>Ancylobacter</taxon>
    </lineage>
</organism>
<dbReference type="Gene3D" id="3.40.50.2000">
    <property type="entry name" value="Glycogen Phosphorylase B"/>
    <property type="match status" value="1"/>
</dbReference>
<evidence type="ECO:0000256" key="1">
    <source>
        <dbReference type="SAM" id="MobiDB-lite"/>
    </source>
</evidence>
<accession>A0ABT0DAL0</accession>
<sequence length="495" mass="54694">MKAVLDITRLLRRAAQATPTGIDRVELAYARHLLKGDAADVSFVARLRASTWYLDAKIVRPFIETQALRWRLSAARVTRRELSTIEQFLGQPDGSLAAGLPTTTLRSVLPDMLPPLQRLLSPVNLLPSLLRRHRNRGMVYLNVSHEGLIAPGGMRSLVRGQAMQPVFLVHDLIPLTHPEYVRPGDAEKHQTRMRTVLESARAVICNSRDTQMNLASFARARQMPLPPAVVSPLGIEDEFGSVDVPPHEGAPFFIALGTIEPRKNHLVLLHAWRALVEKLGPKAPKLLIIGRRGWENENVIDIIERSRTLSDHVLECNRLPDAHLRRLMRQARAVLLPSFTEGFGLPLFEALALRVPVICSNLPVFRDIAGATPCYLDPIDGIGWARVIEEYARPDSVRRPAQLERLSTFQVPRWSDHFKDVDQLIDSIATPEEGTSLLAGWLPSLDRSKAWTPAGGSVTGASSSSTLSAFSPHESSTKSVAVSSANDSWPGRIGA</sequence>
<gene>
    <name evidence="3" type="ORF">MWN34_08725</name>
</gene>
<dbReference type="Pfam" id="PF00534">
    <property type="entry name" value="Glycos_transf_1"/>
    <property type="match status" value="1"/>
</dbReference>
<name>A0ABT0DAL0_9HYPH</name>
<dbReference type="SUPFAM" id="SSF53756">
    <property type="entry name" value="UDP-Glycosyltransferase/glycogen phosphorylase"/>
    <property type="match status" value="1"/>
</dbReference>
<protein>
    <submittedName>
        <fullName evidence="3">Glycosyltransferase family 4 protein</fullName>
    </submittedName>
</protein>
<comment type="caution">
    <text evidence="3">The sequence shown here is derived from an EMBL/GenBank/DDBJ whole genome shotgun (WGS) entry which is preliminary data.</text>
</comment>
<evidence type="ECO:0000259" key="2">
    <source>
        <dbReference type="Pfam" id="PF00534"/>
    </source>
</evidence>
<evidence type="ECO:0000313" key="3">
    <source>
        <dbReference type="EMBL" id="MCK0196996.1"/>
    </source>
</evidence>
<keyword evidence="4" id="KW-1185">Reference proteome</keyword>
<evidence type="ECO:0000313" key="4">
    <source>
        <dbReference type="Proteomes" id="UP001203284"/>
    </source>
</evidence>
<dbReference type="PANTHER" id="PTHR46401">
    <property type="entry name" value="GLYCOSYLTRANSFERASE WBBK-RELATED"/>
    <property type="match status" value="1"/>
</dbReference>
<dbReference type="Proteomes" id="UP001203284">
    <property type="component" value="Unassembled WGS sequence"/>
</dbReference>
<reference evidence="3 4" key="1">
    <citation type="submission" date="2022-04" db="EMBL/GenBank/DDBJ databases">
        <authorList>
            <person name="Grouzdev D.S."/>
            <person name="Pantiukh K.S."/>
            <person name="Krutkina M.S."/>
        </authorList>
    </citation>
    <scope>NUCLEOTIDE SEQUENCE [LARGE SCALE GENOMIC DNA]</scope>
    <source>
        <strain evidence="3 4">6x-1</strain>
    </source>
</reference>
<feature type="region of interest" description="Disordered" evidence="1">
    <location>
        <begin position="454"/>
        <end position="495"/>
    </location>
</feature>
<dbReference type="CDD" id="cd03809">
    <property type="entry name" value="GT4_MtfB-like"/>
    <property type="match status" value="1"/>
</dbReference>
<dbReference type="EMBL" id="JALKCH010000005">
    <property type="protein sequence ID" value="MCK0196996.1"/>
    <property type="molecule type" value="Genomic_DNA"/>
</dbReference>
<dbReference type="RefSeq" id="WP_247028543.1">
    <property type="nucleotide sequence ID" value="NZ_JALKCH010000005.1"/>
</dbReference>